<dbReference type="InterPro" id="IPR002509">
    <property type="entry name" value="NODB_dom"/>
</dbReference>
<name>A0A174F838_9CLOT</name>
<accession>A0A174F838</accession>
<proteinExistence type="predicted"/>
<comment type="caution">
    <text evidence="5">The sequence shown here is derived from an EMBL/GenBank/DDBJ whole genome shotgun (WGS) entry which is preliminary data.</text>
</comment>
<dbReference type="GO" id="GO:0016810">
    <property type="term" value="F:hydrolase activity, acting on carbon-nitrogen (but not peptide) bonds"/>
    <property type="evidence" value="ECO:0007669"/>
    <property type="project" value="InterPro"/>
</dbReference>
<dbReference type="OrthoDB" id="9778320at2"/>
<gene>
    <name evidence="5" type="ORF">CP373A1_04660</name>
</gene>
<dbReference type="GO" id="GO:0005975">
    <property type="term" value="P:carbohydrate metabolic process"/>
    <property type="evidence" value="ECO:0007669"/>
    <property type="project" value="InterPro"/>
</dbReference>
<evidence type="ECO:0000313" key="6">
    <source>
        <dbReference type="Proteomes" id="UP000092714"/>
    </source>
</evidence>
<keyword evidence="6" id="KW-1185">Reference proteome</keyword>
<keyword evidence="3" id="KW-0812">Transmembrane</keyword>
<dbReference type="PANTHER" id="PTHR34216">
    <property type="match status" value="1"/>
</dbReference>
<protein>
    <submittedName>
        <fullName evidence="5">Polysaccharide deacetylase</fullName>
    </submittedName>
</protein>
<dbReference type="RefSeq" id="WP_034865808.1">
    <property type="nucleotide sequence ID" value="NZ_CABHIH010000002.1"/>
</dbReference>
<dbReference type="Pfam" id="PF01522">
    <property type="entry name" value="Polysacc_deac_1"/>
    <property type="match status" value="1"/>
</dbReference>
<dbReference type="CDD" id="cd10918">
    <property type="entry name" value="CE4_NodB_like_5s_6s"/>
    <property type="match status" value="1"/>
</dbReference>
<reference evidence="5 6" key="1">
    <citation type="submission" date="2016-06" db="EMBL/GenBank/DDBJ databases">
        <authorList>
            <person name="Kjaerup R.B."/>
            <person name="Dalgaard T.S."/>
            <person name="Juul-Madsen H.R."/>
        </authorList>
    </citation>
    <scope>NUCLEOTIDE SEQUENCE [LARGE SCALE GENOMIC DNA]</scope>
    <source>
        <strain evidence="5 6">373-A1</strain>
    </source>
</reference>
<keyword evidence="3" id="KW-1133">Transmembrane helix</keyword>
<organism evidence="5 6">
    <name type="scientific">Clostridium paraputrificum</name>
    <dbReference type="NCBI Taxonomy" id="29363"/>
    <lineage>
        <taxon>Bacteria</taxon>
        <taxon>Bacillati</taxon>
        <taxon>Bacillota</taxon>
        <taxon>Clostridia</taxon>
        <taxon>Eubacteriales</taxon>
        <taxon>Clostridiaceae</taxon>
        <taxon>Clostridium</taxon>
    </lineage>
</organism>
<dbReference type="AlphaFoldDB" id="A0A174F838"/>
<evidence type="ECO:0000259" key="4">
    <source>
        <dbReference type="PROSITE" id="PS51677"/>
    </source>
</evidence>
<feature type="domain" description="NodB homology" evidence="4">
    <location>
        <begin position="134"/>
        <end position="296"/>
    </location>
</feature>
<dbReference type="eggNOG" id="COG0726">
    <property type="taxonomic scope" value="Bacteria"/>
</dbReference>
<feature type="transmembrane region" description="Helical" evidence="3">
    <location>
        <begin position="12"/>
        <end position="30"/>
    </location>
</feature>
<dbReference type="SUPFAM" id="SSF88713">
    <property type="entry name" value="Glycoside hydrolase/deacetylase"/>
    <property type="match status" value="1"/>
</dbReference>
<evidence type="ECO:0000256" key="1">
    <source>
        <dbReference type="ARBA" id="ARBA00004613"/>
    </source>
</evidence>
<dbReference type="EMBL" id="MAPZ01000011">
    <property type="protein sequence ID" value="OBY11687.1"/>
    <property type="molecule type" value="Genomic_DNA"/>
</dbReference>
<dbReference type="PROSITE" id="PS51677">
    <property type="entry name" value="NODB"/>
    <property type="match status" value="1"/>
</dbReference>
<dbReference type="GO" id="GO:0005576">
    <property type="term" value="C:extracellular region"/>
    <property type="evidence" value="ECO:0007669"/>
    <property type="project" value="UniProtKB-SubCell"/>
</dbReference>
<keyword evidence="3" id="KW-0472">Membrane</keyword>
<dbReference type="Proteomes" id="UP000092714">
    <property type="component" value="Unassembled WGS sequence"/>
</dbReference>
<evidence type="ECO:0000256" key="3">
    <source>
        <dbReference type="SAM" id="Phobius"/>
    </source>
</evidence>
<dbReference type="Gene3D" id="3.20.20.370">
    <property type="entry name" value="Glycoside hydrolase/deacetylase"/>
    <property type="match status" value="1"/>
</dbReference>
<dbReference type="PANTHER" id="PTHR34216:SF3">
    <property type="entry name" value="POLY-BETA-1,6-N-ACETYL-D-GLUCOSAMINE N-DEACETYLASE"/>
    <property type="match status" value="1"/>
</dbReference>
<evidence type="ECO:0000313" key="5">
    <source>
        <dbReference type="EMBL" id="OBY11687.1"/>
    </source>
</evidence>
<dbReference type="InterPro" id="IPR011330">
    <property type="entry name" value="Glyco_hydro/deAcase_b/a-brl"/>
</dbReference>
<dbReference type="GeneID" id="42775035"/>
<evidence type="ECO:0000256" key="2">
    <source>
        <dbReference type="ARBA" id="ARBA00022729"/>
    </source>
</evidence>
<sequence>MRKFSNKKLQNIILIALIIILVGVIFAIYIREKEEKNIASNENIEDLQLNEEQEEPKIEPVEINRFEGLTLINDNRGVPVLYYHSVEPSEKNEVIISPDRLREQLQFIKDSGYTTLTISEFNDYIINKKSIPEKSILITFDDGYMDNYTNAFPILKELDMKATIFVITSVIDEGSYYLSSERIKEMSDYGIDIESHTATHSHLDQLTYEEQLKELKDSKEKIESITGKKVLSVAYPYGDLNEDSTKAVKEAGYSLAFTTNLGYSDRDDTPVKLDRIYVSSRYTMERFKSRLINTNK</sequence>
<dbReference type="InterPro" id="IPR051398">
    <property type="entry name" value="Polysacch_Deacetylase"/>
</dbReference>
<keyword evidence="2" id="KW-0732">Signal</keyword>
<comment type="subcellular location">
    <subcellularLocation>
        <location evidence="1">Secreted</location>
    </subcellularLocation>
</comment>